<evidence type="ECO:0000313" key="2">
    <source>
        <dbReference type="Proteomes" id="UP000593562"/>
    </source>
</evidence>
<accession>A0A7J7DMP1</accession>
<organism evidence="1 2">
    <name type="scientific">Tripterygium wilfordii</name>
    <name type="common">Thunder God vine</name>
    <dbReference type="NCBI Taxonomy" id="458696"/>
    <lineage>
        <taxon>Eukaryota</taxon>
        <taxon>Viridiplantae</taxon>
        <taxon>Streptophyta</taxon>
        <taxon>Embryophyta</taxon>
        <taxon>Tracheophyta</taxon>
        <taxon>Spermatophyta</taxon>
        <taxon>Magnoliopsida</taxon>
        <taxon>eudicotyledons</taxon>
        <taxon>Gunneridae</taxon>
        <taxon>Pentapetalae</taxon>
        <taxon>rosids</taxon>
        <taxon>fabids</taxon>
        <taxon>Celastrales</taxon>
        <taxon>Celastraceae</taxon>
        <taxon>Tripterygium</taxon>
    </lineage>
</organism>
<dbReference type="InParanoid" id="A0A7J7DMP1"/>
<proteinExistence type="predicted"/>
<comment type="caution">
    <text evidence="1">The sequence shown here is derived from an EMBL/GenBank/DDBJ whole genome shotgun (WGS) entry which is preliminary data.</text>
</comment>
<dbReference type="Proteomes" id="UP000593562">
    <property type="component" value="Unassembled WGS sequence"/>
</dbReference>
<gene>
    <name evidence="1" type="ORF">HS088_TW05G00323</name>
</gene>
<keyword evidence="2" id="KW-1185">Reference proteome</keyword>
<dbReference type="AlphaFoldDB" id="A0A7J7DMP1"/>
<protein>
    <submittedName>
        <fullName evidence="1">Uncharacterized protein</fullName>
    </submittedName>
</protein>
<sequence length="77" mass="8420">MTNANTIHASRKFKKRWPCQKLRDSVCGTDAETAVAVAVAVAVALLDSFNCSIDALSLPNVTFRAIEWQISQVLAKK</sequence>
<evidence type="ECO:0000313" key="1">
    <source>
        <dbReference type="EMBL" id="KAF5747598.1"/>
    </source>
</evidence>
<dbReference type="EMBL" id="JAAARO010000005">
    <property type="protein sequence ID" value="KAF5747598.1"/>
    <property type="molecule type" value="Genomic_DNA"/>
</dbReference>
<reference evidence="1 2" key="1">
    <citation type="journal article" date="2020" name="Nat. Commun.">
        <title>Genome of Tripterygium wilfordii and identification of cytochrome P450 involved in triptolide biosynthesis.</title>
        <authorList>
            <person name="Tu L."/>
            <person name="Su P."/>
            <person name="Zhang Z."/>
            <person name="Gao L."/>
            <person name="Wang J."/>
            <person name="Hu T."/>
            <person name="Zhou J."/>
            <person name="Zhang Y."/>
            <person name="Zhao Y."/>
            <person name="Liu Y."/>
            <person name="Song Y."/>
            <person name="Tong Y."/>
            <person name="Lu Y."/>
            <person name="Yang J."/>
            <person name="Xu C."/>
            <person name="Jia M."/>
            <person name="Peters R.J."/>
            <person name="Huang L."/>
            <person name="Gao W."/>
        </authorList>
    </citation>
    <scope>NUCLEOTIDE SEQUENCE [LARGE SCALE GENOMIC DNA]</scope>
    <source>
        <strain evidence="2">cv. XIE 37</strain>
        <tissue evidence="1">Leaf</tissue>
    </source>
</reference>
<name>A0A7J7DMP1_TRIWF</name>